<dbReference type="Gene3D" id="2.40.50.1020">
    <property type="entry name" value="LytTr DNA-binding domain"/>
    <property type="match status" value="1"/>
</dbReference>
<dbReference type="Pfam" id="PF04397">
    <property type="entry name" value="LytTR"/>
    <property type="match status" value="1"/>
</dbReference>
<feature type="transmembrane region" description="Helical" evidence="2">
    <location>
        <begin position="25"/>
        <end position="47"/>
    </location>
</feature>
<feature type="transmembrane region" description="Helical" evidence="2">
    <location>
        <begin position="174"/>
        <end position="195"/>
    </location>
</feature>
<gene>
    <name evidence="4" type="ORF">N473_08735</name>
</gene>
<dbReference type="PATRIC" id="fig|1365248.3.peg.433"/>
<feature type="transmembrane region" description="Helical" evidence="2">
    <location>
        <begin position="372"/>
        <end position="393"/>
    </location>
</feature>
<feature type="transmembrane region" description="Helical" evidence="2">
    <location>
        <begin position="236"/>
        <end position="258"/>
    </location>
</feature>
<feature type="transmembrane region" description="Helical" evidence="2">
    <location>
        <begin position="270"/>
        <end position="289"/>
    </location>
</feature>
<organism evidence="4 5">
    <name type="scientific">Pseudoalteromonas luteoviolacea CPMOR-1</name>
    <dbReference type="NCBI Taxonomy" id="1365248"/>
    <lineage>
        <taxon>Bacteria</taxon>
        <taxon>Pseudomonadati</taxon>
        <taxon>Pseudomonadota</taxon>
        <taxon>Gammaproteobacteria</taxon>
        <taxon>Alteromonadales</taxon>
        <taxon>Pseudoalteromonadaceae</taxon>
        <taxon>Pseudoalteromonas</taxon>
    </lineage>
</organism>
<dbReference type="PROSITE" id="PS50930">
    <property type="entry name" value="HTH_LYTTR"/>
    <property type="match status" value="1"/>
</dbReference>
<evidence type="ECO:0000313" key="5">
    <source>
        <dbReference type="Proteomes" id="UP000076486"/>
    </source>
</evidence>
<feature type="transmembrane region" description="Helical" evidence="2">
    <location>
        <begin position="207"/>
        <end position="229"/>
    </location>
</feature>
<dbReference type="InterPro" id="IPR007492">
    <property type="entry name" value="LytTR_DNA-bd_dom"/>
</dbReference>
<evidence type="ECO:0000256" key="1">
    <source>
        <dbReference type="ARBA" id="ARBA00023012"/>
    </source>
</evidence>
<dbReference type="EMBL" id="AUYC01000012">
    <property type="protein sequence ID" value="KZN66467.1"/>
    <property type="molecule type" value="Genomic_DNA"/>
</dbReference>
<feature type="transmembrane region" description="Helical" evidence="2">
    <location>
        <begin position="322"/>
        <end position="339"/>
    </location>
</feature>
<evidence type="ECO:0000313" key="4">
    <source>
        <dbReference type="EMBL" id="KZN66467.1"/>
    </source>
</evidence>
<keyword evidence="2" id="KW-0472">Membrane</keyword>
<dbReference type="GO" id="GO:0000156">
    <property type="term" value="F:phosphorelay response regulator activity"/>
    <property type="evidence" value="ECO:0007669"/>
    <property type="project" value="InterPro"/>
</dbReference>
<dbReference type="GO" id="GO:0003677">
    <property type="term" value="F:DNA binding"/>
    <property type="evidence" value="ECO:0007669"/>
    <property type="project" value="InterPro"/>
</dbReference>
<dbReference type="Proteomes" id="UP000076486">
    <property type="component" value="Unassembled WGS sequence"/>
</dbReference>
<keyword evidence="1" id="KW-0902">Two-component regulatory system</keyword>
<comment type="caution">
    <text evidence="4">The sequence shown here is derived from an EMBL/GenBank/DDBJ whole genome shotgun (WGS) entry which is preliminary data.</text>
</comment>
<evidence type="ECO:0000256" key="2">
    <source>
        <dbReference type="SAM" id="Phobius"/>
    </source>
</evidence>
<name>A0A167MIJ4_9GAMM</name>
<sequence>MQAVGYFLQVAGRYYGFFSISAKQWYFSTNTLKIVLFFVFALLFISYKVHANNFNKQFIQEVMVCYDDVGELTAANFFEQKCEQVSLDKVEPTSKFIWIGASFDLDLPEFINKPLGLFFSAKASGEFYLNGQLIGSNGTPALTKEGEIEGVMDTVMYVPKELVKKRQNEWVVKLSAHHSIHTMSDFISLAVFTQYESPQDIVLRNYLPSFIPLGVLLIGFVFSCALAALQSKRQRNVLLPIFALLVALQLLVEVSRGLISYEYSFQDTRLLAILLLSILSGQCLLLYTIRSFVRQGRWIWLAISMSLTLVIVYFGATIEGKTVLAFQIPAGICLLITGYESYRKHALAIQHATAFFAFSVAIAVKPNAFLDIYYYYFVAFLLVFLSIQHAVAYKVEKSQKLLAQANAQRLQHALDEYKEQQQPSKIKLNLSGKIEWVSSDLICFVKGARDYVEITLSDGRCLLHNEGLAIMEDKLPATFLRVHRSYIVNKHFIQSLEKLSSGGGNLSLTTGDSLPVSRRIMPKVKVQLN</sequence>
<dbReference type="PANTHER" id="PTHR37299:SF1">
    <property type="entry name" value="STAGE 0 SPORULATION PROTEIN A HOMOLOG"/>
    <property type="match status" value="1"/>
</dbReference>
<reference evidence="4 5" key="1">
    <citation type="submission" date="2013-07" db="EMBL/GenBank/DDBJ databases">
        <title>Comparative Genomic and Metabolomic Analysis of Twelve Strains of Pseudoalteromonas luteoviolacea.</title>
        <authorList>
            <person name="Vynne N.G."/>
            <person name="Mansson M."/>
            <person name="Gram L."/>
        </authorList>
    </citation>
    <scope>NUCLEOTIDE SEQUENCE [LARGE SCALE GENOMIC DNA]</scope>
    <source>
        <strain evidence="4 5">CPMOR-1</strain>
    </source>
</reference>
<feature type="transmembrane region" description="Helical" evidence="2">
    <location>
        <begin position="346"/>
        <end position="366"/>
    </location>
</feature>
<feature type="transmembrane region" description="Helical" evidence="2">
    <location>
        <begin position="298"/>
        <end position="316"/>
    </location>
</feature>
<dbReference type="PANTHER" id="PTHR37299">
    <property type="entry name" value="TRANSCRIPTIONAL REGULATOR-RELATED"/>
    <property type="match status" value="1"/>
</dbReference>
<protein>
    <recommendedName>
        <fullName evidence="3">HTH LytTR-type domain-containing protein</fullName>
    </recommendedName>
</protein>
<keyword evidence="2" id="KW-0812">Transmembrane</keyword>
<evidence type="ECO:0000259" key="3">
    <source>
        <dbReference type="PROSITE" id="PS50930"/>
    </source>
</evidence>
<dbReference type="SMART" id="SM00850">
    <property type="entry name" value="LytTR"/>
    <property type="match status" value="1"/>
</dbReference>
<keyword evidence="2" id="KW-1133">Transmembrane helix</keyword>
<dbReference type="AlphaFoldDB" id="A0A167MIJ4"/>
<dbReference type="InterPro" id="IPR046947">
    <property type="entry name" value="LytR-like"/>
</dbReference>
<feature type="domain" description="HTH LytTR-type" evidence="3">
    <location>
        <begin position="426"/>
        <end position="529"/>
    </location>
</feature>
<accession>A0A167MIJ4</accession>
<proteinExistence type="predicted"/>